<proteinExistence type="predicted"/>
<reference evidence="1" key="1">
    <citation type="submission" date="2020-05" db="EMBL/GenBank/DDBJ databases">
        <authorList>
            <person name="Chiriac C."/>
            <person name="Salcher M."/>
            <person name="Ghai R."/>
            <person name="Kavagutti S V."/>
        </authorList>
    </citation>
    <scope>NUCLEOTIDE SEQUENCE</scope>
</reference>
<gene>
    <name evidence="1" type="ORF">UFOVP950_17</name>
</gene>
<name>A0A6J5PP23_9CAUD</name>
<dbReference type="EMBL" id="LR796894">
    <property type="protein sequence ID" value="CAB4172932.1"/>
    <property type="molecule type" value="Genomic_DNA"/>
</dbReference>
<protein>
    <submittedName>
        <fullName evidence="1">Uncharacterized protein</fullName>
    </submittedName>
</protein>
<accession>A0A6J5PP23</accession>
<organism evidence="1">
    <name type="scientific">uncultured Caudovirales phage</name>
    <dbReference type="NCBI Taxonomy" id="2100421"/>
    <lineage>
        <taxon>Viruses</taxon>
        <taxon>Duplodnaviria</taxon>
        <taxon>Heunggongvirae</taxon>
        <taxon>Uroviricota</taxon>
        <taxon>Caudoviricetes</taxon>
        <taxon>Peduoviridae</taxon>
        <taxon>Maltschvirus</taxon>
        <taxon>Maltschvirus maltsch</taxon>
    </lineage>
</organism>
<evidence type="ECO:0000313" key="1">
    <source>
        <dbReference type="EMBL" id="CAB4172932.1"/>
    </source>
</evidence>
<sequence>MRYLALILLLSSCSTTEIEQVNKYDTLLLKIEKSQKVMDSSIVEATKKEARLIDKTVKQIIQDKKQIAELVTQVAEAKANPKVEIQIQTIRDTVFVTEKKNFWGKSKKDTL</sequence>